<comment type="caution">
    <text evidence="4">The sequence shown here is derived from an EMBL/GenBank/DDBJ whole genome shotgun (WGS) entry which is preliminary data.</text>
</comment>
<dbReference type="PANTHER" id="PTHR48106:SF18">
    <property type="entry name" value="QUINONE OXIDOREDUCTASE PIG3"/>
    <property type="match status" value="1"/>
</dbReference>
<dbReference type="PANTHER" id="PTHR48106">
    <property type="entry name" value="QUINONE OXIDOREDUCTASE PIG3-RELATED"/>
    <property type="match status" value="1"/>
</dbReference>
<dbReference type="EMBL" id="CAJJDN010000007">
    <property type="protein sequence ID" value="CAD8052928.1"/>
    <property type="molecule type" value="Genomic_DNA"/>
</dbReference>
<proteinExistence type="predicted"/>
<evidence type="ECO:0000313" key="5">
    <source>
        <dbReference type="Proteomes" id="UP000692954"/>
    </source>
</evidence>
<dbReference type="InterPro" id="IPR020843">
    <property type="entry name" value="ER"/>
</dbReference>
<name>A0A8S1KCV0_9CILI</name>
<organism evidence="4 5">
    <name type="scientific">Paramecium sonneborni</name>
    <dbReference type="NCBI Taxonomy" id="65129"/>
    <lineage>
        <taxon>Eukaryota</taxon>
        <taxon>Sar</taxon>
        <taxon>Alveolata</taxon>
        <taxon>Ciliophora</taxon>
        <taxon>Intramacronucleata</taxon>
        <taxon>Oligohymenophorea</taxon>
        <taxon>Peniculida</taxon>
        <taxon>Parameciidae</taxon>
        <taxon>Paramecium</taxon>
    </lineage>
</organism>
<sequence length="327" mass="36753">MKHVTQLEYGGPEVMKLGQSDIPQIQKNQSLVEIKSTSINRADTLQRQGLYAIPKGVTNILGLEFAGYELDENRNRIRKVMSILPGGGYSQYAVVNKDHLIDIPDNIPLDIAGGICEIYLTAYLLYKLSDLKKGDSCLIYAAASGVGQAALQLCNIFGINVIASCSKEKVQIVTKYTKNIIIRDQSIEQQFQQLQIIHPLGVNAVFDCIGKQNYKLTLDSLTIDGKWIVYGLITGGIIDNFNLSPLLQKRINLINTTLRSRSDDFKKNLIDEFKQNVLPYLQSGQIEIPVDSITKIKWDQDGINQFIRLHTEMEQNKNAGKQIIYFE</sequence>
<keyword evidence="5" id="KW-1185">Reference proteome</keyword>
<dbReference type="AlphaFoldDB" id="A0A8S1KCV0"/>
<keyword evidence="1" id="KW-0521">NADP</keyword>
<keyword evidence="2" id="KW-0560">Oxidoreductase</keyword>
<dbReference type="InterPro" id="IPR013149">
    <property type="entry name" value="ADH-like_C"/>
</dbReference>
<dbReference type="SMART" id="SM00829">
    <property type="entry name" value="PKS_ER"/>
    <property type="match status" value="1"/>
</dbReference>
<evidence type="ECO:0000259" key="3">
    <source>
        <dbReference type="SMART" id="SM00829"/>
    </source>
</evidence>
<dbReference type="Proteomes" id="UP000692954">
    <property type="component" value="Unassembled WGS sequence"/>
</dbReference>
<evidence type="ECO:0000256" key="1">
    <source>
        <dbReference type="ARBA" id="ARBA00022857"/>
    </source>
</evidence>
<dbReference type="GO" id="GO:0016651">
    <property type="term" value="F:oxidoreductase activity, acting on NAD(P)H"/>
    <property type="evidence" value="ECO:0007669"/>
    <property type="project" value="TreeGrafter"/>
</dbReference>
<evidence type="ECO:0000256" key="2">
    <source>
        <dbReference type="ARBA" id="ARBA00023002"/>
    </source>
</evidence>
<reference evidence="4" key="1">
    <citation type="submission" date="2021-01" db="EMBL/GenBank/DDBJ databases">
        <authorList>
            <consortium name="Genoscope - CEA"/>
            <person name="William W."/>
        </authorList>
    </citation>
    <scope>NUCLEOTIDE SEQUENCE</scope>
</reference>
<dbReference type="OrthoDB" id="3509362at2759"/>
<dbReference type="GO" id="GO:0070402">
    <property type="term" value="F:NADPH binding"/>
    <property type="evidence" value="ECO:0007669"/>
    <property type="project" value="TreeGrafter"/>
</dbReference>
<accession>A0A8S1KCV0</accession>
<evidence type="ECO:0000313" key="4">
    <source>
        <dbReference type="EMBL" id="CAD8052928.1"/>
    </source>
</evidence>
<dbReference type="Pfam" id="PF00107">
    <property type="entry name" value="ADH_zinc_N"/>
    <property type="match status" value="1"/>
</dbReference>
<gene>
    <name evidence="4" type="ORF">PSON_ATCC_30995.1.T0070081</name>
</gene>
<feature type="domain" description="Enoyl reductase (ER)" evidence="3">
    <location>
        <begin position="10"/>
        <end position="324"/>
    </location>
</feature>
<protein>
    <recommendedName>
        <fullName evidence="3">Enoyl reductase (ER) domain-containing protein</fullName>
    </recommendedName>
</protein>